<protein>
    <submittedName>
        <fullName evidence="2">Uncharacterized protein</fullName>
    </submittedName>
</protein>
<organism evidence="2 3">
    <name type="scientific">Botrytis paeoniae</name>
    <dbReference type="NCBI Taxonomy" id="278948"/>
    <lineage>
        <taxon>Eukaryota</taxon>
        <taxon>Fungi</taxon>
        <taxon>Dikarya</taxon>
        <taxon>Ascomycota</taxon>
        <taxon>Pezizomycotina</taxon>
        <taxon>Leotiomycetes</taxon>
        <taxon>Helotiales</taxon>
        <taxon>Sclerotiniaceae</taxon>
        <taxon>Botrytis</taxon>
    </lineage>
</organism>
<feature type="compositionally biased region" description="Basic and acidic residues" evidence="1">
    <location>
        <begin position="57"/>
        <end position="92"/>
    </location>
</feature>
<sequence>MFARKIISSATPISRPAILLPKGSMYVRSPIRGTLASTSISREYHSGVNSELSPKVATEEKTAVKDAEGQKIERPTEVAGKKVDGNDGEKSEKKRKTIAEMDEELRAKMEGREGAAGVSYEGGKPVTDGFGRGVKSNIVLVCPEQDGTDDQEIENYYDGFCHVTTPTTYLLQSAEEKIRERTIGNDFVLERGVLHFWRVEGKKDLAHFVLRPLPRLDWGIGEDPKLGSYEGPLLALVEKRRPKNKGAKVMCVVEKATHILDELEEYMSTGLLWTALVQEHLVMEGTKILLVRGNPKNKKVKEDNSEENLNDTEIAAEFEKGLIKLDYAGLDIVPLEDDHPIFENYSRLLKMVFPDNSTLGNGCVLREHRYQRNLCIDFCKFSSDLVSE</sequence>
<evidence type="ECO:0000313" key="2">
    <source>
        <dbReference type="EMBL" id="TGO24305.1"/>
    </source>
</evidence>
<dbReference type="Proteomes" id="UP000297910">
    <property type="component" value="Unassembled WGS sequence"/>
</dbReference>
<accession>A0A4Z1FII3</accession>
<comment type="caution">
    <text evidence="2">The sequence shown here is derived from an EMBL/GenBank/DDBJ whole genome shotgun (WGS) entry which is preliminary data.</text>
</comment>
<feature type="region of interest" description="Disordered" evidence="1">
    <location>
        <begin position="44"/>
        <end position="96"/>
    </location>
</feature>
<proteinExistence type="predicted"/>
<evidence type="ECO:0000256" key="1">
    <source>
        <dbReference type="SAM" id="MobiDB-lite"/>
    </source>
</evidence>
<evidence type="ECO:0000313" key="3">
    <source>
        <dbReference type="Proteomes" id="UP000297910"/>
    </source>
</evidence>
<dbReference type="EMBL" id="PQXI01000106">
    <property type="protein sequence ID" value="TGO24305.1"/>
    <property type="molecule type" value="Genomic_DNA"/>
</dbReference>
<gene>
    <name evidence="2" type="ORF">BPAE_0106g00070</name>
</gene>
<reference evidence="2 3" key="1">
    <citation type="submission" date="2017-12" db="EMBL/GenBank/DDBJ databases">
        <title>Comparative genomics of Botrytis spp.</title>
        <authorList>
            <person name="Valero-Jimenez C.A."/>
            <person name="Tapia P."/>
            <person name="Veloso J."/>
            <person name="Silva-Moreno E."/>
            <person name="Staats M."/>
            <person name="Valdes J.H."/>
            <person name="Van Kan J.A.L."/>
        </authorList>
    </citation>
    <scope>NUCLEOTIDE SEQUENCE [LARGE SCALE GENOMIC DNA]</scope>
    <source>
        <strain evidence="2 3">Bp0003</strain>
    </source>
</reference>
<name>A0A4Z1FII3_9HELO</name>
<dbReference type="AlphaFoldDB" id="A0A4Z1FII3"/>
<keyword evidence="3" id="KW-1185">Reference proteome</keyword>